<dbReference type="EMBL" id="GECZ01008157">
    <property type="protein sequence ID" value="JAS61612.1"/>
    <property type="molecule type" value="Transcribed_RNA"/>
</dbReference>
<dbReference type="InterPro" id="IPR003057">
    <property type="entry name" value="Invtbrt_color"/>
</dbReference>
<dbReference type="GO" id="GO:0000302">
    <property type="term" value="P:response to reactive oxygen species"/>
    <property type="evidence" value="ECO:0007669"/>
    <property type="project" value="TreeGrafter"/>
</dbReference>
<keyword evidence="3" id="KW-0812">Transmembrane</keyword>
<dbReference type="GO" id="GO:0006629">
    <property type="term" value="P:lipid metabolic process"/>
    <property type="evidence" value="ECO:0007669"/>
    <property type="project" value="TreeGrafter"/>
</dbReference>
<keyword evidence="3" id="KW-0472">Membrane</keyword>
<dbReference type="PIRSF" id="PIRSF036893">
    <property type="entry name" value="Lipocalin_ApoD"/>
    <property type="match status" value="1"/>
</dbReference>
<sequence>VYHSEFSTSVYRDLPTMRNCLFVGILTLLVFEAQAFFSFSWPHLWKCPDLQVEQEFQIISYMGTWYTQLGYNIECVQGAGRCSRADYTYDYSSQVVNMYSKQISTSNKWVPLNATLTAIDGTKQEGKFKVNFDVNFWGGVTGPYWVLGTDYNTYAVVYSCQNFLYFFHYYSAWLLSREQDIDGTGQAPQYYSLVYAVLASNNIPLSKFKKIDQFNCNV</sequence>
<dbReference type="PANTHER" id="PTHR10612">
    <property type="entry name" value="APOLIPOPROTEIN D"/>
    <property type="match status" value="1"/>
</dbReference>
<evidence type="ECO:0000313" key="5">
    <source>
        <dbReference type="EMBL" id="JAS61612.1"/>
    </source>
</evidence>
<feature type="non-terminal residue" evidence="5">
    <location>
        <position position="1"/>
    </location>
</feature>
<comment type="similarity">
    <text evidence="1">Belongs to the calycin superfamily. Lipocalin family.</text>
</comment>
<evidence type="ECO:0000256" key="3">
    <source>
        <dbReference type="SAM" id="Phobius"/>
    </source>
</evidence>
<dbReference type="GO" id="GO:0031409">
    <property type="term" value="F:pigment binding"/>
    <property type="evidence" value="ECO:0007669"/>
    <property type="project" value="InterPro"/>
</dbReference>
<dbReference type="SUPFAM" id="SSF50814">
    <property type="entry name" value="Lipocalins"/>
    <property type="match status" value="1"/>
</dbReference>
<dbReference type="InterPro" id="IPR022271">
    <property type="entry name" value="Lipocalin_ApoD"/>
</dbReference>
<evidence type="ECO:0000259" key="4">
    <source>
        <dbReference type="Pfam" id="PF00061"/>
    </source>
</evidence>
<feature type="domain" description="Lipocalin/cytosolic fatty-acid binding" evidence="4">
    <location>
        <begin position="63"/>
        <end position="183"/>
    </location>
</feature>
<keyword evidence="3" id="KW-1133">Transmembrane helix</keyword>
<dbReference type="PRINTS" id="PR01273">
    <property type="entry name" value="INVTBRTCOLOR"/>
</dbReference>
<accession>A0A1B6GGP4</accession>
<dbReference type="InterPro" id="IPR012674">
    <property type="entry name" value="Calycin"/>
</dbReference>
<dbReference type="AlphaFoldDB" id="A0A1B6GGP4"/>
<evidence type="ECO:0000256" key="1">
    <source>
        <dbReference type="ARBA" id="ARBA00006889"/>
    </source>
</evidence>
<name>A0A1B6GGP4_9HEMI</name>
<keyword evidence="2" id="KW-1015">Disulfide bond</keyword>
<reference evidence="5" key="1">
    <citation type="submission" date="2015-11" db="EMBL/GenBank/DDBJ databases">
        <title>De novo transcriptome assembly of four potential Pierce s Disease insect vectors from Arizona vineyards.</title>
        <authorList>
            <person name="Tassone E.E."/>
        </authorList>
    </citation>
    <scope>NUCLEOTIDE SEQUENCE</scope>
</reference>
<organism evidence="5">
    <name type="scientific">Cuerna arida</name>
    <dbReference type="NCBI Taxonomy" id="1464854"/>
    <lineage>
        <taxon>Eukaryota</taxon>
        <taxon>Metazoa</taxon>
        <taxon>Ecdysozoa</taxon>
        <taxon>Arthropoda</taxon>
        <taxon>Hexapoda</taxon>
        <taxon>Insecta</taxon>
        <taxon>Pterygota</taxon>
        <taxon>Neoptera</taxon>
        <taxon>Paraneoptera</taxon>
        <taxon>Hemiptera</taxon>
        <taxon>Auchenorrhyncha</taxon>
        <taxon>Membracoidea</taxon>
        <taxon>Cicadellidae</taxon>
        <taxon>Cicadellinae</taxon>
        <taxon>Proconiini</taxon>
        <taxon>Cuerna</taxon>
    </lineage>
</organism>
<protein>
    <recommendedName>
        <fullName evidence="4">Lipocalin/cytosolic fatty-acid binding domain-containing protein</fullName>
    </recommendedName>
</protein>
<gene>
    <name evidence="5" type="ORF">g.21727</name>
</gene>
<dbReference type="Pfam" id="PF00061">
    <property type="entry name" value="Lipocalin"/>
    <property type="match status" value="1"/>
</dbReference>
<feature type="transmembrane region" description="Helical" evidence="3">
    <location>
        <begin position="20"/>
        <end position="41"/>
    </location>
</feature>
<dbReference type="InterPro" id="IPR000566">
    <property type="entry name" value="Lipocln_cytosolic_FA-bd_dom"/>
</dbReference>
<evidence type="ECO:0000256" key="2">
    <source>
        <dbReference type="ARBA" id="ARBA00023157"/>
    </source>
</evidence>
<dbReference type="GO" id="GO:0005737">
    <property type="term" value="C:cytoplasm"/>
    <property type="evidence" value="ECO:0007669"/>
    <property type="project" value="TreeGrafter"/>
</dbReference>
<dbReference type="Gene3D" id="2.40.128.20">
    <property type="match status" value="1"/>
</dbReference>
<proteinExistence type="inferred from homology"/>
<dbReference type="PANTHER" id="PTHR10612:SF34">
    <property type="entry name" value="APOLIPOPROTEIN D"/>
    <property type="match status" value="1"/>
</dbReference>